<organism evidence="2 3">
    <name type="scientific">Lederbergia citri</name>
    <dbReference type="NCBI Taxonomy" id="2833580"/>
    <lineage>
        <taxon>Bacteria</taxon>
        <taxon>Bacillati</taxon>
        <taxon>Bacillota</taxon>
        <taxon>Bacilli</taxon>
        <taxon>Bacillales</taxon>
        <taxon>Bacillaceae</taxon>
        <taxon>Lederbergia</taxon>
    </lineage>
</organism>
<dbReference type="Gene3D" id="3.20.20.370">
    <property type="entry name" value="Glycoside hydrolase/deacetylase"/>
    <property type="match status" value="1"/>
</dbReference>
<dbReference type="PANTHER" id="PTHR10587">
    <property type="entry name" value="GLYCOSYL TRANSFERASE-RELATED"/>
    <property type="match status" value="1"/>
</dbReference>
<dbReference type="PANTHER" id="PTHR10587:SF80">
    <property type="entry name" value="CHITOOLIGOSACCHARIDE DEACETYLASE"/>
    <property type="match status" value="1"/>
</dbReference>
<dbReference type="GO" id="GO:0016810">
    <property type="term" value="F:hydrolase activity, acting on carbon-nitrogen (but not peptide) bonds"/>
    <property type="evidence" value="ECO:0007669"/>
    <property type="project" value="InterPro"/>
</dbReference>
<feature type="domain" description="NodB homology" evidence="1">
    <location>
        <begin position="129"/>
        <end position="305"/>
    </location>
</feature>
<comment type="caution">
    <text evidence="2">The sequence shown here is derived from an EMBL/GenBank/DDBJ whole genome shotgun (WGS) entry which is preliminary data.</text>
</comment>
<dbReference type="EMBL" id="JAGYPG010000001">
    <property type="protein sequence ID" value="MBS4194032.1"/>
    <property type="molecule type" value="Genomic_DNA"/>
</dbReference>
<dbReference type="NCBIfam" id="TIGR02873">
    <property type="entry name" value="spore_ylxY"/>
    <property type="match status" value="1"/>
</dbReference>
<protein>
    <submittedName>
        <fullName evidence="2">Polysaccharide deacetylase family protein</fullName>
    </submittedName>
</protein>
<dbReference type="AlphaFoldDB" id="A0A942TD11"/>
<evidence type="ECO:0000313" key="2">
    <source>
        <dbReference type="EMBL" id="MBS4194032.1"/>
    </source>
</evidence>
<sequence length="332" mass="37792">MVSTKNLIAFALIAILSLSAIFNPYTNMYIGELKNDSIIVSKQEGELYDLILKAAEYYQIEPQNAKIDRVWKAMPGYNGVKVDIEASYQNMKKDKKYDERKLVFVQIPPKVHLSDLSPSPIYRGHPEKPMVSFLINVAWGNEYIPSMLATLKKNKVHATFFLEGRWAKENPDLTKMIADGGHEIGNHSYSHPNMQLISEAQTREELLKTNEIIEATTGNKVTWFGPPAGAFRKETIDIAHSLKLRTVMWTVDTIDWQKPPKEVLIQRVTSKVHPGAMILMHPTKPTDQALQSLITEIKSRNLRIGTVSKLMDEERIIKLNGPQNMELERKNP</sequence>
<reference evidence="2 3" key="1">
    <citation type="submission" date="2021-05" db="EMBL/GenBank/DDBJ databases">
        <title>Novel Bacillus species.</title>
        <authorList>
            <person name="Liu G."/>
        </authorList>
    </citation>
    <scope>NUCLEOTIDE SEQUENCE [LARGE SCALE GENOMIC DNA]</scope>
    <source>
        <strain evidence="3">FJAT-49780</strain>
    </source>
</reference>
<dbReference type="Proteomes" id="UP000681414">
    <property type="component" value="Unassembled WGS sequence"/>
</dbReference>
<dbReference type="InterPro" id="IPR014228">
    <property type="entry name" value="Spore_polysacc_deacetyl_YlxY"/>
</dbReference>
<dbReference type="Pfam" id="PF01522">
    <property type="entry name" value="Polysacc_deac_1"/>
    <property type="match status" value="1"/>
</dbReference>
<dbReference type="CDD" id="cd10950">
    <property type="entry name" value="CE4_BsYlxY_like"/>
    <property type="match status" value="1"/>
</dbReference>
<dbReference type="GO" id="GO:0005975">
    <property type="term" value="P:carbohydrate metabolic process"/>
    <property type="evidence" value="ECO:0007669"/>
    <property type="project" value="InterPro"/>
</dbReference>
<dbReference type="InterPro" id="IPR011330">
    <property type="entry name" value="Glyco_hydro/deAcase_b/a-brl"/>
</dbReference>
<proteinExistence type="predicted"/>
<dbReference type="GO" id="GO:0016020">
    <property type="term" value="C:membrane"/>
    <property type="evidence" value="ECO:0007669"/>
    <property type="project" value="TreeGrafter"/>
</dbReference>
<keyword evidence="3" id="KW-1185">Reference proteome</keyword>
<gene>
    <name evidence="2" type="ORF">KHA97_02940</name>
</gene>
<name>A0A942TD11_9BACI</name>
<dbReference type="SUPFAM" id="SSF88713">
    <property type="entry name" value="Glycoside hydrolase/deacetylase"/>
    <property type="match status" value="1"/>
</dbReference>
<dbReference type="RefSeq" id="WP_213123255.1">
    <property type="nucleotide sequence ID" value="NZ_JAGYPG010000001.1"/>
</dbReference>
<accession>A0A942TD11</accession>
<dbReference type="InterPro" id="IPR002509">
    <property type="entry name" value="NODB_dom"/>
</dbReference>
<dbReference type="PROSITE" id="PS51677">
    <property type="entry name" value="NODB"/>
    <property type="match status" value="1"/>
</dbReference>
<evidence type="ECO:0000259" key="1">
    <source>
        <dbReference type="PROSITE" id="PS51677"/>
    </source>
</evidence>
<dbReference type="InterPro" id="IPR050248">
    <property type="entry name" value="Polysacc_deacetylase_ArnD"/>
</dbReference>
<evidence type="ECO:0000313" key="3">
    <source>
        <dbReference type="Proteomes" id="UP000681414"/>
    </source>
</evidence>